<dbReference type="EMBL" id="JYDP01000948">
    <property type="protein sequence ID" value="KRY99212.1"/>
    <property type="molecule type" value="Genomic_DNA"/>
</dbReference>
<dbReference type="Proteomes" id="UP000055024">
    <property type="component" value="Unassembled WGS sequence"/>
</dbReference>
<proteinExistence type="predicted"/>
<protein>
    <submittedName>
        <fullName evidence="1">Uncharacterized protein</fullName>
    </submittedName>
</protein>
<reference evidence="1 2" key="1">
    <citation type="submission" date="2015-01" db="EMBL/GenBank/DDBJ databases">
        <title>Evolution of Trichinella species and genotypes.</title>
        <authorList>
            <person name="Korhonen P.K."/>
            <person name="Edoardo P."/>
            <person name="Giuseppe L.R."/>
            <person name="Gasser R.B."/>
        </authorList>
    </citation>
    <scope>NUCLEOTIDE SEQUENCE [LARGE SCALE GENOMIC DNA]</scope>
    <source>
        <strain evidence="1">ISS1029</strain>
    </source>
</reference>
<feature type="non-terminal residue" evidence="1">
    <location>
        <position position="1"/>
    </location>
</feature>
<dbReference type="AlphaFoldDB" id="A0A0V1GLS1"/>
<evidence type="ECO:0000313" key="2">
    <source>
        <dbReference type="Proteomes" id="UP000055024"/>
    </source>
</evidence>
<organism evidence="1 2">
    <name type="scientific">Trichinella zimbabwensis</name>
    <dbReference type="NCBI Taxonomy" id="268475"/>
    <lineage>
        <taxon>Eukaryota</taxon>
        <taxon>Metazoa</taxon>
        <taxon>Ecdysozoa</taxon>
        <taxon>Nematoda</taxon>
        <taxon>Enoplea</taxon>
        <taxon>Dorylaimia</taxon>
        <taxon>Trichinellida</taxon>
        <taxon>Trichinellidae</taxon>
        <taxon>Trichinella</taxon>
    </lineage>
</organism>
<name>A0A0V1GLS1_9BILA</name>
<gene>
    <name evidence="1" type="ORF">T11_2475</name>
</gene>
<evidence type="ECO:0000313" key="1">
    <source>
        <dbReference type="EMBL" id="KRY99212.1"/>
    </source>
</evidence>
<sequence length="35" mass="3902">LFGLNIERLRQICGQRCANILQIAVTSWKSVGSLL</sequence>
<keyword evidence="2" id="KW-1185">Reference proteome</keyword>
<comment type="caution">
    <text evidence="1">The sequence shown here is derived from an EMBL/GenBank/DDBJ whole genome shotgun (WGS) entry which is preliminary data.</text>
</comment>
<accession>A0A0V1GLS1</accession>